<dbReference type="GO" id="GO:0043565">
    <property type="term" value="F:sequence-specific DNA binding"/>
    <property type="evidence" value="ECO:0007669"/>
    <property type="project" value="InterPro"/>
</dbReference>
<gene>
    <name evidence="5" type="ORF">FAP39_01370</name>
</gene>
<dbReference type="Gene3D" id="1.10.10.10">
    <property type="entry name" value="Winged helix-like DNA-binding domain superfamily/Winged helix DNA-binding domain"/>
    <property type="match status" value="1"/>
</dbReference>
<dbReference type="GO" id="GO:0043200">
    <property type="term" value="P:response to amino acid"/>
    <property type="evidence" value="ECO:0007669"/>
    <property type="project" value="TreeGrafter"/>
</dbReference>
<evidence type="ECO:0000256" key="1">
    <source>
        <dbReference type="ARBA" id="ARBA00023015"/>
    </source>
</evidence>
<dbReference type="InterPro" id="IPR036390">
    <property type="entry name" value="WH_DNA-bd_sf"/>
</dbReference>
<accession>A0A4U7N984</accession>
<dbReference type="InterPro" id="IPR011991">
    <property type="entry name" value="ArsR-like_HTH"/>
</dbReference>
<sequence length="152" mass="17291">MTIDQRDAHLLRLLQRDCRMSNAELAQTVGMSTSACWRRVRAFEDTGVIERYGAQLQPAKLGLTFQAIVHVQLTRHDPDKLEDFVKAISLRPEVQECYATTGQADYQMRILCRDLDAYNAFLEGFLFRMPAVESAQTNVVLKEIKRAGQVSI</sequence>
<dbReference type="Pfam" id="PF01037">
    <property type="entry name" value="AsnC_trans_reg"/>
    <property type="match status" value="1"/>
</dbReference>
<dbReference type="Proteomes" id="UP000306575">
    <property type="component" value="Unassembled WGS sequence"/>
</dbReference>
<dbReference type="GO" id="GO:0006355">
    <property type="term" value="P:regulation of DNA-templated transcription"/>
    <property type="evidence" value="ECO:0007669"/>
    <property type="project" value="UniProtKB-ARBA"/>
</dbReference>
<evidence type="ECO:0000313" key="5">
    <source>
        <dbReference type="EMBL" id="TKZ22550.1"/>
    </source>
</evidence>
<dbReference type="EMBL" id="SULI01000001">
    <property type="protein sequence ID" value="TKZ22550.1"/>
    <property type="molecule type" value="Genomic_DNA"/>
</dbReference>
<protein>
    <submittedName>
        <fullName evidence="5">Lrp/AsnC family transcriptional regulator</fullName>
    </submittedName>
</protein>
<dbReference type="CDD" id="cd00090">
    <property type="entry name" value="HTH_ARSR"/>
    <property type="match status" value="1"/>
</dbReference>
<keyword evidence="3" id="KW-0804">Transcription</keyword>
<dbReference type="AlphaFoldDB" id="A0A4U7N984"/>
<name>A0A4U7N984_9RHOB</name>
<dbReference type="Gene3D" id="3.30.70.920">
    <property type="match status" value="1"/>
</dbReference>
<keyword evidence="2" id="KW-0238">DNA-binding</keyword>
<dbReference type="InterPro" id="IPR019887">
    <property type="entry name" value="Tscrpt_reg_AsnC/Lrp_C"/>
</dbReference>
<dbReference type="InterPro" id="IPR036388">
    <property type="entry name" value="WH-like_DNA-bd_sf"/>
</dbReference>
<dbReference type="InterPro" id="IPR019888">
    <property type="entry name" value="Tscrpt_reg_AsnC-like"/>
</dbReference>
<dbReference type="SMART" id="SM00344">
    <property type="entry name" value="HTH_ASNC"/>
    <property type="match status" value="1"/>
</dbReference>
<keyword evidence="1" id="KW-0805">Transcription regulation</keyword>
<comment type="caution">
    <text evidence="5">The sequence shown here is derived from an EMBL/GenBank/DDBJ whole genome shotgun (WGS) entry which is preliminary data.</text>
</comment>
<dbReference type="InterPro" id="IPR000485">
    <property type="entry name" value="AsnC-type_HTH_dom"/>
</dbReference>
<evidence type="ECO:0000259" key="4">
    <source>
        <dbReference type="PROSITE" id="PS50956"/>
    </source>
</evidence>
<dbReference type="PROSITE" id="PS50956">
    <property type="entry name" value="HTH_ASNC_2"/>
    <property type="match status" value="1"/>
</dbReference>
<keyword evidence="6" id="KW-1185">Reference proteome</keyword>
<evidence type="ECO:0000256" key="2">
    <source>
        <dbReference type="ARBA" id="ARBA00023125"/>
    </source>
</evidence>
<dbReference type="SUPFAM" id="SSF46785">
    <property type="entry name" value="Winged helix' DNA-binding domain"/>
    <property type="match status" value="1"/>
</dbReference>
<dbReference type="PRINTS" id="PR00033">
    <property type="entry name" value="HTHASNC"/>
</dbReference>
<dbReference type="PANTHER" id="PTHR30154">
    <property type="entry name" value="LEUCINE-RESPONSIVE REGULATORY PROTEIN"/>
    <property type="match status" value="1"/>
</dbReference>
<dbReference type="Pfam" id="PF13412">
    <property type="entry name" value="HTH_24"/>
    <property type="match status" value="1"/>
</dbReference>
<evidence type="ECO:0000256" key="3">
    <source>
        <dbReference type="ARBA" id="ARBA00023163"/>
    </source>
</evidence>
<dbReference type="GO" id="GO:0005829">
    <property type="term" value="C:cytosol"/>
    <property type="evidence" value="ECO:0007669"/>
    <property type="project" value="TreeGrafter"/>
</dbReference>
<reference evidence="5 6" key="1">
    <citation type="submission" date="2019-04" db="EMBL/GenBank/DDBJ databases">
        <title>Genome sequence of Pelagicola litoralis CL-ES2.</title>
        <authorList>
            <person name="Cao J."/>
        </authorList>
    </citation>
    <scope>NUCLEOTIDE SEQUENCE [LARGE SCALE GENOMIC DNA]</scope>
    <source>
        <strain evidence="5 6">CL-ES2</strain>
    </source>
</reference>
<dbReference type="PANTHER" id="PTHR30154:SF34">
    <property type="entry name" value="TRANSCRIPTIONAL REGULATOR AZLB"/>
    <property type="match status" value="1"/>
</dbReference>
<organism evidence="5 6">
    <name type="scientific">Shimia litoralis</name>
    <dbReference type="NCBI Taxonomy" id="420403"/>
    <lineage>
        <taxon>Bacteria</taxon>
        <taxon>Pseudomonadati</taxon>
        <taxon>Pseudomonadota</taxon>
        <taxon>Alphaproteobacteria</taxon>
        <taxon>Rhodobacterales</taxon>
        <taxon>Roseobacteraceae</taxon>
    </lineage>
</organism>
<proteinExistence type="predicted"/>
<evidence type="ECO:0000313" key="6">
    <source>
        <dbReference type="Proteomes" id="UP000306575"/>
    </source>
</evidence>
<dbReference type="InterPro" id="IPR011008">
    <property type="entry name" value="Dimeric_a/b-barrel"/>
</dbReference>
<dbReference type="SUPFAM" id="SSF54909">
    <property type="entry name" value="Dimeric alpha+beta barrel"/>
    <property type="match status" value="1"/>
</dbReference>
<feature type="domain" description="HTH asnC-type" evidence="4">
    <location>
        <begin position="3"/>
        <end position="64"/>
    </location>
</feature>
<dbReference type="RefSeq" id="WP_138014566.1">
    <property type="nucleotide sequence ID" value="NZ_SULI01000001.1"/>
</dbReference>
<dbReference type="OrthoDB" id="9802341at2"/>